<dbReference type="PANTHER" id="PTHR30572">
    <property type="entry name" value="MEMBRANE COMPONENT OF TRANSPORTER-RELATED"/>
    <property type="match status" value="1"/>
</dbReference>
<dbReference type="Pfam" id="PF02687">
    <property type="entry name" value="FtsX"/>
    <property type="match status" value="1"/>
</dbReference>
<dbReference type="InterPro" id="IPR025857">
    <property type="entry name" value="MacB_PCD"/>
</dbReference>
<evidence type="ECO:0000256" key="3">
    <source>
        <dbReference type="ARBA" id="ARBA00022692"/>
    </source>
</evidence>
<keyword evidence="3 7" id="KW-0812">Transmembrane</keyword>
<feature type="transmembrane region" description="Helical" evidence="7">
    <location>
        <begin position="288"/>
        <end position="313"/>
    </location>
</feature>
<dbReference type="GO" id="GO:0005886">
    <property type="term" value="C:plasma membrane"/>
    <property type="evidence" value="ECO:0007669"/>
    <property type="project" value="UniProtKB-SubCell"/>
</dbReference>
<evidence type="ECO:0000256" key="2">
    <source>
        <dbReference type="ARBA" id="ARBA00022475"/>
    </source>
</evidence>
<accession>A0A0E9LX05</accession>
<feature type="transmembrane region" description="Helical" evidence="7">
    <location>
        <begin position="342"/>
        <end position="367"/>
    </location>
</feature>
<evidence type="ECO:0000259" key="8">
    <source>
        <dbReference type="Pfam" id="PF02687"/>
    </source>
</evidence>
<keyword evidence="4 7" id="KW-1133">Transmembrane helix</keyword>
<evidence type="ECO:0000256" key="1">
    <source>
        <dbReference type="ARBA" id="ARBA00004651"/>
    </source>
</evidence>
<feature type="domain" description="MacB-like periplasmic core" evidence="9">
    <location>
        <begin position="21"/>
        <end position="252"/>
    </location>
</feature>
<keyword evidence="11" id="KW-1185">Reference proteome</keyword>
<evidence type="ECO:0000256" key="5">
    <source>
        <dbReference type="ARBA" id="ARBA00023136"/>
    </source>
</evidence>
<dbReference type="RefSeq" id="WP_062123644.1">
    <property type="nucleotide sequence ID" value="NZ_BAZW01000008.1"/>
</dbReference>
<dbReference type="EMBL" id="BAZW01000008">
    <property type="protein sequence ID" value="GAO29385.1"/>
    <property type="molecule type" value="Genomic_DNA"/>
</dbReference>
<reference evidence="10 11" key="1">
    <citation type="journal article" date="2015" name="Microbes Environ.">
        <title>Distribution and evolution of nitrogen fixation genes in the phylum bacteroidetes.</title>
        <authorList>
            <person name="Inoue J."/>
            <person name="Oshima K."/>
            <person name="Suda W."/>
            <person name="Sakamoto M."/>
            <person name="Iino T."/>
            <person name="Noda S."/>
            <person name="Hongoh Y."/>
            <person name="Hattori M."/>
            <person name="Ohkuma M."/>
        </authorList>
    </citation>
    <scope>NUCLEOTIDE SEQUENCE [LARGE SCALE GENOMIC DNA]</scope>
    <source>
        <strain evidence="10">JCM 15548</strain>
    </source>
</reference>
<organism evidence="10 11">
    <name type="scientific">Geofilum rubicundum JCM 15548</name>
    <dbReference type="NCBI Taxonomy" id="1236989"/>
    <lineage>
        <taxon>Bacteria</taxon>
        <taxon>Pseudomonadati</taxon>
        <taxon>Bacteroidota</taxon>
        <taxon>Bacteroidia</taxon>
        <taxon>Marinilabiliales</taxon>
        <taxon>Marinilabiliaceae</taxon>
        <taxon>Geofilum</taxon>
    </lineage>
</organism>
<evidence type="ECO:0000313" key="10">
    <source>
        <dbReference type="EMBL" id="GAO29385.1"/>
    </source>
</evidence>
<feature type="transmembrane region" description="Helical" evidence="7">
    <location>
        <begin position="21"/>
        <end position="41"/>
    </location>
</feature>
<gene>
    <name evidence="10" type="ORF">JCM15548_11565</name>
</gene>
<evidence type="ECO:0000256" key="6">
    <source>
        <dbReference type="ARBA" id="ARBA00038076"/>
    </source>
</evidence>
<feature type="transmembrane region" description="Helical" evidence="7">
    <location>
        <begin position="387"/>
        <end position="409"/>
    </location>
</feature>
<dbReference type="AlphaFoldDB" id="A0A0E9LX05"/>
<evidence type="ECO:0000256" key="4">
    <source>
        <dbReference type="ARBA" id="ARBA00022989"/>
    </source>
</evidence>
<comment type="subcellular location">
    <subcellularLocation>
        <location evidence="1">Cell membrane</location>
        <topology evidence="1">Multi-pass membrane protein</topology>
    </subcellularLocation>
</comment>
<name>A0A0E9LX05_9BACT</name>
<dbReference type="Pfam" id="PF12704">
    <property type="entry name" value="MacB_PCD"/>
    <property type="match status" value="1"/>
</dbReference>
<evidence type="ECO:0000313" key="11">
    <source>
        <dbReference type="Proteomes" id="UP000032900"/>
    </source>
</evidence>
<dbReference type="GO" id="GO:0022857">
    <property type="term" value="F:transmembrane transporter activity"/>
    <property type="evidence" value="ECO:0007669"/>
    <property type="project" value="TreeGrafter"/>
</dbReference>
<proteinExistence type="inferred from homology"/>
<keyword evidence="5 7" id="KW-0472">Membrane</keyword>
<dbReference type="InterPro" id="IPR003838">
    <property type="entry name" value="ABC3_permease_C"/>
</dbReference>
<dbReference type="Proteomes" id="UP000032900">
    <property type="component" value="Unassembled WGS sequence"/>
</dbReference>
<sequence length="426" mass="47270">MFDKDRWQEIFNAIKQNKLRSVLTAFGVFWGIFMLVTMTGAGNGLINGVTDGFKDFAANSAFVWANTTTKPYKGFRQGRQWNFTNDDMASIRREIPEVDVLAPKLQGWNISNGENVIRGLKTGSFRVNGEVPDYNLIDPNEMVYGRYINDMDIHHRRKVCVIGERVYEVMFEKDEDPVGEYLKVSGVWFQVIGVARSKNPNINIGGDKKEMISLPFTTMQQSFNYGNDVHFFGFTSRAGESVSETAEKVTQLLKSKHSIDPEDLEATGHFNVEEQVKTMNYMFLGINVLIWIVGIGTLVAGAVGISNIMLVIVRERTKEIGIQRAIGARPWTIVSQILTESVFLTTIAGFLGLALGTLVLHAADMAIMAAEAAKTSEEGTFFKNPEIGLPMALIALAVLVLTGLIAGLIPAQKAIRIKPIEALRHE</sequence>
<comment type="caution">
    <text evidence="10">The sequence shown here is derived from an EMBL/GenBank/DDBJ whole genome shotgun (WGS) entry which is preliminary data.</text>
</comment>
<protein>
    <submittedName>
        <fullName evidence="10">ABC transporter permease protein</fullName>
    </submittedName>
</protein>
<evidence type="ECO:0000259" key="9">
    <source>
        <dbReference type="Pfam" id="PF12704"/>
    </source>
</evidence>
<feature type="domain" description="ABC3 transporter permease C-terminal" evidence="8">
    <location>
        <begin position="292"/>
        <end position="419"/>
    </location>
</feature>
<dbReference type="InterPro" id="IPR050250">
    <property type="entry name" value="Macrolide_Exporter_MacB"/>
</dbReference>
<evidence type="ECO:0000256" key="7">
    <source>
        <dbReference type="SAM" id="Phobius"/>
    </source>
</evidence>
<dbReference type="OrthoDB" id="9770036at2"/>
<dbReference type="PANTHER" id="PTHR30572:SF4">
    <property type="entry name" value="ABC TRANSPORTER PERMEASE YTRF"/>
    <property type="match status" value="1"/>
</dbReference>
<comment type="similarity">
    <text evidence="6">Belongs to the ABC-4 integral membrane protein family.</text>
</comment>
<dbReference type="STRING" id="1236989.JCM15548_11565"/>
<keyword evidence="2" id="KW-1003">Cell membrane</keyword>